<keyword evidence="1" id="KW-0472">Membrane</keyword>
<proteinExistence type="predicted"/>
<feature type="transmembrane region" description="Helical" evidence="1">
    <location>
        <begin position="93"/>
        <end position="114"/>
    </location>
</feature>
<protein>
    <submittedName>
        <fullName evidence="2">Uncharacterized protein</fullName>
    </submittedName>
</protein>
<dbReference type="Pfam" id="PF20587">
    <property type="entry name" value="DUF6789"/>
    <property type="match status" value="1"/>
</dbReference>
<sequence length="166" mass="18641">MDIKHFFITILSGVVGTIAMTICMYLYASLTKQFTKVIHILGNMLVGESNYYNPSKNALLVGTTAHFGVGVLFSFAYFLLWNWGVFQINLEDSALIGFISGLVAIGVWQGYISLHSHPPKFSHIHFFIALLISHVIFGIVSVNVFQLITDNPELWYQLQEKAKITP</sequence>
<dbReference type="EMBL" id="QKZT01000020">
    <property type="protein sequence ID" value="PZX48398.1"/>
    <property type="molecule type" value="Genomic_DNA"/>
</dbReference>
<evidence type="ECO:0000256" key="1">
    <source>
        <dbReference type="SAM" id="Phobius"/>
    </source>
</evidence>
<feature type="transmembrane region" description="Helical" evidence="1">
    <location>
        <begin position="58"/>
        <end position="81"/>
    </location>
</feature>
<dbReference type="RefSeq" id="WP_111322074.1">
    <property type="nucleotide sequence ID" value="NZ_QKZT01000020.1"/>
</dbReference>
<reference evidence="2 3" key="1">
    <citation type="submission" date="2018-06" db="EMBL/GenBank/DDBJ databases">
        <title>Genomic Encyclopedia of Archaeal and Bacterial Type Strains, Phase II (KMG-II): from individual species to whole genera.</title>
        <authorList>
            <person name="Goeker M."/>
        </authorList>
    </citation>
    <scope>NUCLEOTIDE SEQUENCE [LARGE SCALE GENOMIC DNA]</scope>
    <source>
        <strain evidence="2 3">DSM 19830</strain>
    </source>
</reference>
<dbReference type="OrthoDB" id="673991at2"/>
<keyword evidence="3" id="KW-1185">Reference proteome</keyword>
<name>A0A2W7QIH0_9BACT</name>
<dbReference type="InterPro" id="IPR046739">
    <property type="entry name" value="DUF6789"/>
</dbReference>
<evidence type="ECO:0000313" key="2">
    <source>
        <dbReference type="EMBL" id="PZX48398.1"/>
    </source>
</evidence>
<organism evidence="2 3">
    <name type="scientific">Algoriphagus chordae</name>
    <dbReference type="NCBI Taxonomy" id="237019"/>
    <lineage>
        <taxon>Bacteria</taxon>
        <taxon>Pseudomonadati</taxon>
        <taxon>Bacteroidota</taxon>
        <taxon>Cytophagia</taxon>
        <taxon>Cytophagales</taxon>
        <taxon>Cyclobacteriaceae</taxon>
        <taxon>Algoriphagus</taxon>
    </lineage>
</organism>
<feature type="transmembrane region" description="Helical" evidence="1">
    <location>
        <begin position="6"/>
        <end position="28"/>
    </location>
</feature>
<feature type="transmembrane region" description="Helical" evidence="1">
    <location>
        <begin position="126"/>
        <end position="148"/>
    </location>
</feature>
<accession>A0A2W7QIH0</accession>
<dbReference type="Proteomes" id="UP000248882">
    <property type="component" value="Unassembled WGS sequence"/>
</dbReference>
<keyword evidence="1" id="KW-1133">Transmembrane helix</keyword>
<gene>
    <name evidence="2" type="ORF">LV85_03642</name>
</gene>
<dbReference type="AlphaFoldDB" id="A0A2W7QIH0"/>
<evidence type="ECO:0000313" key="3">
    <source>
        <dbReference type="Proteomes" id="UP000248882"/>
    </source>
</evidence>
<keyword evidence="1" id="KW-0812">Transmembrane</keyword>
<comment type="caution">
    <text evidence="2">The sequence shown here is derived from an EMBL/GenBank/DDBJ whole genome shotgun (WGS) entry which is preliminary data.</text>
</comment>